<comment type="similarity">
    <text evidence="2">Belongs to the synaptotagmin family.</text>
</comment>
<evidence type="ECO:0000256" key="1">
    <source>
        <dbReference type="ARBA" id="ARBA00004167"/>
    </source>
</evidence>
<dbReference type="AlphaFoldDB" id="A0A7J7HMZ4"/>
<comment type="caution">
    <text evidence="13">The sequence shown here is derived from an EMBL/GenBank/DDBJ whole genome shotgun (WGS) entry which is preliminary data.</text>
</comment>
<organism evidence="13 14">
    <name type="scientific">Camellia sinensis</name>
    <name type="common">Tea plant</name>
    <name type="synonym">Thea sinensis</name>
    <dbReference type="NCBI Taxonomy" id="4442"/>
    <lineage>
        <taxon>Eukaryota</taxon>
        <taxon>Viridiplantae</taxon>
        <taxon>Streptophyta</taxon>
        <taxon>Embryophyta</taxon>
        <taxon>Tracheophyta</taxon>
        <taxon>Spermatophyta</taxon>
        <taxon>Magnoliopsida</taxon>
        <taxon>eudicotyledons</taxon>
        <taxon>Gunneridae</taxon>
        <taxon>Pentapetalae</taxon>
        <taxon>asterids</taxon>
        <taxon>Ericales</taxon>
        <taxon>Theaceae</taxon>
        <taxon>Camellia</taxon>
    </lineage>
</organism>
<dbReference type="CDD" id="cd21677">
    <property type="entry name" value="SMP_SYT"/>
    <property type="match status" value="1"/>
</dbReference>
<evidence type="ECO:0000256" key="3">
    <source>
        <dbReference type="ARBA" id="ARBA00022448"/>
    </source>
</evidence>
<protein>
    <recommendedName>
        <fullName evidence="12">SMP-LTD domain-containing protein</fullName>
    </recommendedName>
</protein>
<dbReference type="InterPro" id="IPR039010">
    <property type="entry name" value="Synaptotagmin_SMP"/>
</dbReference>
<dbReference type="PROSITE" id="PS51847">
    <property type="entry name" value="SMP"/>
    <property type="match status" value="1"/>
</dbReference>
<dbReference type="InterPro" id="IPR031468">
    <property type="entry name" value="SMP_LBD"/>
</dbReference>
<keyword evidence="5" id="KW-0479">Metal-binding</keyword>
<evidence type="ECO:0000256" key="6">
    <source>
        <dbReference type="ARBA" id="ARBA00022737"/>
    </source>
</evidence>
<keyword evidence="6" id="KW-0677">Repeat</keyword>
<sequence>MFNLKKIWPYVNEAASELIRSSVEPILEQYGSVILSSLKFSKLNLGTVAPQFTGVSIIEGNAKGITMELKMQWDGNPSIILDVKTRVSIGLPIQVKNIGFTGVFRLNFKPLVDKFPCFGDVCNSLMEKASTLYLCHSFNLLKNMDFTLKVVGGELSTIPKISDAIEV</sequence>
<dbReference type="Pfam" id="PF17047">
    <property type="entry name" value="SMP_LBD"/>
    <property type="match status" value="1"/>
</dbReference>
<evidence type="ECO:0000313" key="13">
    <source>
        <dbReference type="EMBL" id="KAF5953326.1"/>
    </source>
</evidence>
<evidence type="ECO:0000256" key="2">
    <source>
        <dbReference type="ARBA" id="ARBA00006996"/>
    </source>
</evidence>
<keyword evidence="14" id="KW-1185">Reference proteome</keyword>
<gene>
    <name evidence="13" type="ORF">HYC85_006182</name>
</gene>
<name>A0A7J7HMZ4_CAMSI</name>
<keyword evidence="7" id="KW-0106">Calcium</keyword>
<dbReference type="GO" id="GO:0008289">
    <property type="term" value="F:lipid binding"/>
    <property type="evidence" value="ECO:0007669"/>
    <property type="project" value="UniProtKB-KW"/>
</dbReference>
<keyword evidence="8" id="KW-1133">Transmembrane helix</keyword>
<evidence type="ECO:0000259" key="12">
    <source>
        <dbReference type="PROSITE" id="PS51847"/>
    </source>
</evidence>
<evidence type="ECO:0000256" key="11">
    <source>
        <dbReference type="ARBA" id="ARBA00023136"/>
    </source>
</evidence>
<evidence type="ECO:0000256" key="7">
    <source>
        <dbReference type="ARBA" id="ARBA00022837"/>
    </source>
</evidence>
<evidence type="ECO:0000256" key="5">
    <source>
        <dbReference type="ARBA" id="ARBA00022723"/>
    </source>
</evidence>
<keyword evidence="9" id="KW-0445">Lipid transport</keyword>
<comment type="subcellular location">
    <subcellularLocation>
        <location evidence="1">Membrane</location>
        <topology evidence="1">Single-pass membrane protein</topology>
    </subcellularLocation>
</comment>
<dbReference type="GO" id="GO:0046872">
    <property type="term" value="F:metal ion binding"/>
    <property type="evidence" value="ECO:0007669"/>
    <property type="project" value="UniProtKB-KW"/>
</dbReference>
<proteinExistence type="inferred from homology"/>
<dbReference type="GO" id="GO:0005783">
    <property type="term" value="C:endoplasmic reticulum"/>
    <property type="evidence" value="ECO:0007669"/>
    <property type="project" value="TreeGrafter"/>
</dbReference>
<reference evidence="14" key="1">
    <citation type="journal article" date="2020" name="Nat. Commun.">
        <title>Genome assembly of wild tea tree DASZ reveals pedigree and selection history of tea varieties.</title>
        <authorList>
            <person name="Zhang W."/>
            <person name="Zhang Y."/>
            <person name="Qiu H."/>
            <person name="Guo Y."/>
            <person name="Wan H."/>
            <person name="Zhang X."/>
            <person name="Scossa F."/>
            <person name="Alseekh S."/>
            <person name="Zhang Q."/>
            <person name="Wang P."/>
            <person name="Xu L."/>
            <person name="Schmidt M.H."/>
            <person name="Jia X."/>
            <person name="Li D."/>
            <person name="Zhu A."/>
            <person name="Guo F."/>
            <person name="Chen W."/>
            <person name="Ni D."/>
            <person name="Usadel B."/>
            <person name="Fernie A.R."/>
            <person name="Wen W."/>
        </authorList>
    </citation>
    <scope>NUCLEOTIDE SEQUENCE [LARGE SCALE GENOMIC DNA]</scope>
    <source>
        <strain evidence="14">cv. G240</strain>
    </source>
</reference>
<dbReference type="Proteomes" id="UP000593564">
    <property type="component" value="Unassembled WGS sequence"/>
</dbReference>
<keyword evidence="4" id="KW-0812">Transmembrane</keyword>
<accession>A0A7J7HMZ4</accession>
<keyword evidence="10" id="KW-0446">Lipid-binding</keyword>
<evidence type="ECO:0000256" key="9">
    <source>
        <dbReference type="ARBA" id="ARBA00023055"/>
    </source>
</evidence>
<evidence type="ECO:0000313" key="14">
    <source>
        <dbReference type="Proteomes" id="UP000593564"/>
    </source>
</evidence>
<dbReference type="GO" id="GO:0006869">
    <property type="term" value="P:lipid transport"/>
    <property type="evidence" value="ECO:0007669"/>
    <property type="project" value="UniProtKB-KW"/>
</dbReference>
<keyword evidence="3" id="KW-0813">Transport</keyword>
<keyword evidence="11" id="KW-0472">Membrane</keyword>
<evidence type="ECO:0000256" key="8">
    <source>
        <dbReference type="ARBA" id="ARBA00022989"/>
    </source>
</evidence>
<reference evidence="13 14" key="2">
    <citation type="submission" date="2020-07" db="EMBL/GenBank/DDBJ databases">
        <title>Genome assembly of wild tea tree DASZ reveals pedigree and selection history of tea varieties.</title>
        <authorList>
            <person name="Zhang W."/>
        </authorList>
    </citation>
    <scope>NUCLEOTIDE SEQUENCE [LARGE SCALE GENOMIC DNA]</scope>
    <source>
        <strain evidence="14">cv. G240</strain>
        <tissue evidence="13">Leaf</tissue>
    </source>
</reference>
<dbReference type="GO" id="GO:0016020">
    <property type="term" value="C:membrane"/>
    <property type="evidence" value="ECO:0007669"/>
    <property type="project" value="UniProtKB-SubCell"/>
</dbReference>
<dbReference type="InterPro" id="IPR045050">
    <property type="entry name" value="Synaptotagmin_plant"/>
</dbReference>
<evidence type="ECO:0000256" key="4">
    <source>
        <dbReference type="ARBA" id="ARBA00022692"/>
    </source>
</evidence>
<feature type="domain" description="SMP-LTD" evidence="12">
    <location>
        <begin position="1"/>
        <end position="167"/>
    </location>
</feature>
<evidence type="ECO:0000256" key="10">
    <source>
        <dbReference type="ARBA" id="ARBA00023121"/>
    </source>
</evidence>
<dbReference type="EMBL" id="JACBKZ010000003">
    <property type="protein sequence ID" value="KAF5953326.1"/>
    <property type="molecule type" value="Genomic_DNA"/>
</dbReference>
<dbReference type="PANTHER" id="PTHR10774:SF178">
    <property type="entry name" value="SYNAPTOTAGMIN-4"/>
    <property type="match status" value="1"/>
</dbReference>
<dbReference type="PANTHER" id="PTHR10774">
    <property type="entry name" value="EXTENDED SYNAPTOTAGMIN-RELATED"/>
    <property type="match status" value="1"/>
</dbReference>